<feature type="domain" description="BioF2-like acetyltransferase" evidence="1">
    <location>
        <begin position="156"/>
        <end position="296"/>
    </location>
</feature>
<name>A0A517QVQ3_9PLAN</name>
<dbReference type="Gene3D" id="3.40.630.30">
    <property type="match status" value="1"/>
</dbReference>
<dbReference type="InterPro" id="IPR016181">
    <property type="entry name" value="Acyl_CoA_acyltransferase"/>
</dbReference>
<keyword evidence="3" id="KW-1185">Reference proteome</keyword>
<dbReference type="AlphaFoldDB" id="A0A517QVQ3"/>
<dbReference type="EMBL" id="CP036268">
    <property type="protein sequence ID" value="QDT35690.1"/>
    <property type="molecule type" value="Genomic_DNA"/>
</dbReference>
<reference evidence="2 3" key="1">
    <citation type="submission" date="2019-02" db="EMBL/GenBank/DDBJ databases">
        <title>Deep-cultivation of Planctomycetes and their phenomic and genomic characterization uncovers novel biology.</title>
        <authorList>
            <person name="Wiegand S."/>
            <person name="Jogler M."/>
            <person name="Boedeker C."/>
            <person name="Pinto D."/>
            <person name="Vollmers J."/>
            <person name="Rivas-Marin E."/>
            <person name="Kohn T."/>
            <person name="Peeters S.H."/>
            <person name="Heuer A."/>
            <person name="Rast P."/>
            <person name="Oberbeckmann S."/>
            <person name="Bunk B."/>
            <person name="Jeske O."/>
            <person name="Meyerdierks A."/>
            <person name="Storesund J.E."/>
            <person name="Kallscheuer N."/>
            <person name="Luecker S."/>
            <person name="Lage O.M."/>
            <person name="Pohl T."/>
            <person name="Merkel B.J."/>
            <person name="Hornburger P."/>
            <person name="Mueller R.-W."/>
            <person name="Bruemmer F."/>
            <person name="Labrenz M."/>
            <person name="Spormann A.M."/>
            <person name="Op den Camp H."/>
            <person name="Overmann J."/>
            <person name="Amann R."/>
            <person name="Jetten M.S.M."/>
            <person name="Mascher T."/>
            <person name="Medema M.H."/>
            <person name="Devos D.P."/>
            <person name="Kaster A.-K."/>
            <person name="Ovreas L."/>
            <person name="Rohde M."/>
            <person name="Galperin M.Y."/>
            <person name="Jogler C."/>
        </authorList>
    </citation>
    <scope>NUCLEOTIDE SEQUENCE [LARGE SCALE GENOMIC DNA]</scope>
    <source>
        <strain evidence="2 3">Pan189</strain>
    </source>
</reference>
<dbReference type="Pfam" id="PF13480">
    <property type="entry name" value="Acetyltransf_6"/>
    <property type="match status" value="1"/>
</dbReference>
<gene>
    <name evidence="2" type="ORF">Pan189_00430</name>
</gene>
<dbReference type="Proteomes" id="UP000317318">
    <property type="component" value="Chromosome"/>
</dbReference>
<dbReference type="OrthoDB" id="4700839at2"/>
<protein>
    <recommendedName>
        <fullName evidence="1">BioF2-like acetyltransferase domain-containing protein</fullName>
    </recommendedName>
</protein>
<dbReference type="SUPFAM" id="SSF55729">
    <property type="entry name" value="Acyl-CoA N-acyltransferases (Nat)"/>
    <property type="match status" value="1"/>
</dbReference>
<organism evidence="2 3">
    <name type="scientific">Stratiformator vulcanicus</name>
    <dbReference type="NCBI Taxonomy" id="2527980"/>
    <lineage>
        <taxon>Bacteria</taxon>
        <taxon>Pseudomonadati</taxon>
        <taxon>Planctomycetota</taxon>
        <taxon>Planctomycetia</taxon>
        <taxon>Planctomycetales</taxon>
        <taxon>Planctomycetaceae</taxon>
        <taxon>Stratiformator</taxon>
    </lineage>
</organism>
<dbReference type="InterPro" id="IPR038740">
    <property type="entry name" value="BioF2-like_GNAT_dom"/>
</dbReference>
<proteinExistence type="predicted"/>
<sequence>MQKVSVLSSWDIPPAITKVWRDLLAADASLDSPYFRPEFTDAVATVRDDVRVAIVEEGSEIVAVFPFQLGAGNAGRPVGGRLSDFQGIIGHQNLRISTREFVKKCGLSEWRFDHLHGNQKPFSGDIETRDTSPYIDLSKGYEAYIEDRRKQSSEIKSLGRKERKLEREVGEIRFTYHDADDRVFDQLVRWKADQYARTDLTNIFDFDWTLDLLLHILDRSDAEFQGVLSSMYAGDRLVAMHYGMASGGVLHSWFPAYDCELSKYSPGLISLQLLAEAAAENGIQRIDLGRGDETYKLKFASGTIPVCDGIVSCSPLRRAGKSAWELARRTAKTPALRPILSGPARMIRRMSEQAAMK</sequence>
<dbReference type="KEGG" id="svp:Pan189_00430"/>
<evidence type="ECO:0000313" key="3">
    <source>
        <dbReference type="Proteomes" id="UP000317318"/>
    </source>
</evidence>
<accession>A0A517QVQ3</accession>
<evidence type="ECO:0000313" key="2">
    <source>
        <dbReference type="EMBL" id="QDT35690.1"/>
    </source>
</evidence>
<dbReference type="RefSeq" id="WP_145361963.1">
    <property type="nucleotide sequence ID" value="NZ_CP036268.1"/>
</dbReference>
<evidence type="ECO:0000259" key="1">
    <source>
        <dbReference type="Pfam" id="PF13480"/>
    </source>
</evidence>